<evidence type="ECO:0000256" key="1">
    <source>
        <dbReference type="SAM" id="MobiDB-lite"/>
    </source>
</evidence>
<sequence>MSEPDEAPIGTRALWCATADAWLLTARRHALAGGSLIAPPGRASQCGPLSDGIEGFCRSFLLAGARLAHGADEAGHAEWYARGLAAAMGTGGAGGGTRPGTWGRAVAAGEPSGSGIQQPIVEAANLAFGLALCREQVWDRLEEATREQLADWLAHHARLRAWDNNWLLFTAVVEAFLASVGVEVPGGHMDEDIERVESWYLGDGWYNDGPLSGRRNIDHYNSWVIHPFLWQWYRLRGDAADPARRARMHERLAAFAGGYARTFAPDGAPLHQGRSLTYRTAAVTGLWTAALAGVSPLSPARTRSLCTATLRHFEQLGVTGAEPPSLGWRAAHFEPSLQVYSGPGSPYFAGMGFLGLAAAPDHPLWTAPDEDEHDDAAPGGSDAPGGDRAEVTAWRSVGWVAASRRDEGVVRVANHGADHETFLPGGGDDPHYIKFGYSTHTAPGTGPAWQDGGIDGHFALLDPWRRWTRRHAIEEPRVTAEGVAVSTHTPRDRWGAALPDTRVISASCFIDTPDGGLWEIRAHRVLGGAGWDQVREGGYAVAADEQPLGAGKDGGAAWALGRTEVAAVFAAVVPLAGYDVADTVAYQGSNALGEHSLTPYLVGERRGALDTVHVSGHLLRLHPLPAEGWAPQHELPLPPAVHVDPATATVTVRVDGTERTLELEPPR</sequence>
<keyword evidence="4" id="KW-1185">Reference proteome</keyword>
<dbReference type="Pfam" id="PF10022">
    <property type="entry name" value="DUF2264"/>
    <property type="match status" value="1"/>
</dbReference>
<reference evidence="3" key="1">
    <citation type="submission" date="2021-04" db="EMBL/GenBank/DDBJ databases">
        <title>Genome based classification of Actinospica acidithermotolerans sp. nov., an actinobacterium isolated from an Indonesian hot spring.</title>
        <authorList>
            <person name="Kusuma A.B."/>
            <person name="Putra K.E."/>
            <person name="Nafisah S."/>
            <person name="Loh J."/>
            <person name="Nouioui I."/>
            <person name="Goodfellow M."/>
        </authorList>
    </citation>
    <scope>NUCLEOTIDE SEQUENCE</scope>
    <source>
        <strain evidence="3">CSCA 57</strain>
    </source>
</reference>
<evidence type="ECO:0000313" key="3">
    <source>
        <dbReference type="EMBL" id="MBR7838165.1"/>
    </source>
</evidence>
<dbReference type="RefSeq" id="WP_212532624.1">
    <property type="nucleotide sequence ID" value="NZ_JAGSOG010000263.1"/>
</dbReference>
<dbReference type="EMBL" id="JAGSOG010000263">
    <property type="protein sequence ID" value="MBR7838165.1"/>
    <property type="molecule type" value="Genomic_DNA"/>
</dbReference>
<accession>A0A941EUW9</accession>
<proteinExistence type="predicted"/>
<name>A0A941EUW9_9ACTN</name>
<dbReference type="PANTHER" id="PTHR35339:SF4">
    <property type="entry name" value="LINALOOL DEHYDRATASE_ISOMERASE DOMAIN-CONTAINING PROTEIN"/>
    <property type="match status" value="1"/>
</dbReference>
<organism evidence="3 4">
    <name type="scientific">Actinospica durhamensis</name>
    <dbReference type="NCBI Taxonomy" id="1508375"/>
    <lineage>
        <taxon>Bacteria</taxon>
        <taxon>Bacillati</taxon>
        <taxon>Actinomycetota</taxon>
        <taxon>Actinomycetes</taxon>
        <taxon>Catenulisporales</taxon>
        <taxon>Actinospicaceae</taxon>
        <taxon>Actinospica</taxon>
    </lineage>
</organism>
<gene>
    <name evidence="3" type="ORF">KDL01_33140</name>
</gene>
<comment type="caution">
    <text evidence="3">The sequence shown here is derived from an EMBL/GenBank/DDBJ whole genome shotgun (WGS) entry which is preliminary data.</text>
</comment>
<dbReference type="AlphaFoldDB" id="A0A941EUW9"/>
<dbReference type="PANTHER" id="PTHR35339">
    <property type="entry name" value="LINALOOL DEHYDRATASE_ISOMERASE DOMAIN-CONTAINING PROTEIN"/>
    <property type="match status" value="1"/>
</dbReference>
<feature type="domain" description="DUF2264" evidence="2">
    <location>
        <begin position="11"/>
        <end position="370"/>
    </location>
</feature>
<dbReference type="PIRSF" id="PIRSF014753">
    <property type="entry name" value="UCP014753"/>
    <property type="match status" value="1"/>
</dbReference>
<dbReference type="Proteomes" id="UP000675781">
    <property type="component" value="Unassembled WGS sequence"/>
</dbReference>
<evidence type="ECO:0000259" key="2">
    <source>
        <dbReference type="Pfam" id="PF10022"/>
    </source>
</evidence>
<evidence type="ECO:0000313" key="4">
    <source>
        <dbReference type="Proteomes" id="UP000675781"/>
    </source>
</evidence>
<dbReference type="InterPro" id="IPR049349">
    <property type="entry name" value="DUF2264_N"/>
</dbReference>
<protein>
    <submittedName>
        <fullName evidence="3">DUF2264 domain-containing protein</fullName>
    </submittedName>
</protein>
<dbReference type="InterPro" id="IPR016624">
    <property type="entry name" value="UCP014753"/>
</dbReference>
<feature type="region of interest" description="Disordered" evidence="1">
    <location>
        <begin position="363"/>
        <end position="389"/>
    </location>
</feature>